<accession>A0A024V3B1</accession>
<dbReference type="AlphaFoldDB" id="A0A024V3B1"/>
<dbReference type="Proteomes" id="UP000030690">
    <property type="component" value="Unassembled WGS sequence"/>
</dbReference>
<dbReference type="EMBL" id="KI925134">
    <property type="protein sequence ID" value="ETW17047.1"/>
    <property type="molecule type" value="Genomic_DNA"/>
</dbReference>
<protein>
    <submittedName>
        <fullName evidence="1">Uncharacterized protein</fullName>
    </submittedName>
</protein>
<evidence type="ECO:0000313" key="2">
    <source>
        <dbReference type="Proteomes" id="UP000030690"/>
    </source>
</evidence>
<gene>
    <name evidence="1" type="ORF">PFFVO_03876</name>
</gene>
<reference evidence="1 2" key="1">
    <citation type="submission" date="2013-02" db="EMBL/GenBank/DDBJ databases">
        <title>The Genome Annotation of Plasmodium falciparum Vietnam Oak-Knoll (FVO).</title>
        <authorList>
            <consortium name="The Broad Institute Genome Sequencing Platform"/>
            <consortium name="The Broad Institute Genome Sequencing Center for Infectious Disease"/>
            <person name="Neafsey D."/>
            <person name="Hoffman S."/>
            <person name="Volkman S."/>
            <person name="Rosenthal P."/>
            <person name="Walker B."/>
            <person name="Young S.K."/>
            <person name="Zeng Q."/>
            <person name="Gargeya S."/>
            <person name="Fitzgerald M."/>
            <person name="Haas B."/>
            <person name="Abouelleil A."/>
            <person name="Allen A.W."/>
            <person name="Alvarado L."/>
            <person name="Arachchi H.M."/>
            <person name="Berlin A.M."/>
            <person name="Chapman S.B."/>
            <person name="Gainer-Dewar J."/>
            <person name="Goldberg J."/>
            <person name="Griggs A."/>
            <person name="Gujja S."/>
            <person name="Hansen M."/>
            <person name="Howarth C."/>
            <person name="Imamovic A."/>
            <person name="Ireland A."/>
            <person name="Larimer J."/>
            <person name="McCowan C."/>
            <person name="Murphy C."/>
            <person name="Pearson M."/>
            <person name="Poon T.W."/>
            <person name="Priest M."/>
            <person name="Roberts A."/>
            <person name="Saif S."/>
            <person name="Shea T."/>
            <person name="Sisk P."/>
            <person name="Sykes S."/>
            <person name="Wortman J."/>
            <person name="Nusbaum C."/>
            <person name="Birren B."/>
        </authorList>
    </citation>
    <scope>NUCLEOTIDE SEQUENCE [LARGE SCALE GENOMIC DNA]</scope>
    <source>
        <strain evidence="2">Vietnam Oak-Knoll (FVO)</strain>
    </source>
</reference>
<evidence type="ECO:0000313" key="1">
    <source>
        <dbReference type="EMBL" id="ETW17047.1"/>
    </source>
</evidence>
<name>A0A024V3B1_PLAFA</name>
<reference evidence="1 2" key="2">
    <citation type="submission" date="2013-02" db="EMBL/GenBank/DDBJ databases">
        <title>The Genome Sequence of Plasmodium falciparum Vietnam Oak-Knoll (FVO).</title>
        <authorList>
            <consortium name="The Broad Institute Genome Sequencing Platform"/>
            <consortium name="The Broad Institute Genome Sequencing Center for Infectious Disease"/>
            <person name="Neafsey D."/>
            <person name="Cheeseman I."/>
            <person name="Volkman S."/>
            <person name="Adams J."/>
            <person name="Walker B."/>
            <person name="Young S.K."/>
            <person name="Zeng Q."/>
            <person name="Gargeya S."/>
            <person name="Fitzgerald M."/>
            <person name="Haas B."/>
            <person name="Abouelleil A."/>
            <person name="Alvarado L."/>
            <person name="Arachchi H.M."/>
            <person name="Berlin A.M."/>
            <person name="Chapman S.B."/>
            <person name="Dewar J."/>
            <person name="Goldberg J."/>
            <person name="Griggs A."/>
            <person name="Gujja S."/>
            <person name="Hansen M."/>
            <person name="Howarth C."/>
            <person name="Imamovic A."/>
            <person name="Larimer J."/>
            <person name="McCowan C."/>
            <person name="Murphy C."/>
            <person name="Neiman D."/>
            <person name="Pearson M."/>
            <person name="Priest M."/>
            <person name="Roberts A."/>
            <person name="Saif S."/>
            <person name="Shea T."/>
            <person name="Sisk P."/>
            <person name="Sykes S."/>
            <person name="Wortman J."/>
            <person name="Nusbaum C."/>
            <person name="Birren B."/>
        </authorList>
    </citation>
    <scope>NUCLEOTIDE SEQUENCE [LARGE SCALE GENOMIC DNA]</scope>
    <source>
        <strain evidence="2">Vietnam Oak-Knoll (FVO)</strain>
    </source>
</reference>
<sequence length="154" mass="18261">MYDFKLESSFFIETIVEANNYYSNNKNDTNQKNDKSNMHIIKNVFYYQYINKSQNTEHKKECKTNHLINVPSKIDKNKCSLLLCNNKSDEFDNNGNLHLMFNEICHDMDKNKMYDGFPFDHNHNAALVNKLECFNKSTNDCICLELEDVEYINF</sequence>
<proteinExistence type="predicted"/>
<organism evidence="1 2">
    <name type="scientific">Plasmodium falciparum Vietnam Oak-Knoll</name>
    <name type="common">FVO</name>
    <dbReference type="NCBI Taxonomy" id="1036723"/>
    <lineage>
        <taxon>Eukaryota</taxon>
        <taxon>Sar</taxon>
        <taxon>Alveolata</taxon>
        <taxon>Apicomplexa</taxon>
        <taxon>Aconoidasida</taxon>
        <taxon>Haemosporida</taxon>
        <taxon>Plasmodiidae</taxon>
        <taxon>Plasmodium</taxon>
        <taxon>Plasmodium (Laverania)</taxon>
    </lineage>
</organism>